<dbReference type="InterPro" id="IPR027417">
    <property type="entry name" value="P-loop_NTPase"/>
</dbReference>
<dbReference type="InterPro" id="IPR003959">
    <property type="entry name" value="ATPase_AAA_core"/>
</dbReference>
<comment type="caution">
    <text evidence="2">The sequence shown here is derived from an EMBL/GenBank/DDBJ whole genome shotgun (WGS) entry which is preliminary data.</text>
</comment>
<dbReference type="PANTHER" id="PTHR43581">
    <property type="entry name" value="ATP/GTP PHOSPHATASE"/>
    <property type="match status" value="1"/>
</dbReference>
<dbReference type="RefSeq" id="WP_369459228.1">
    <property type="nucleotide sequence ID" value="NZ_JBGBDC010000002.1"/>
</dbReference>
<gene>
    <name evidence="2" type="ORF">AB7A72_05155</name>
</gene>
<protein>
    <submittedName>
        <fullName evidence="2">AAA family ATPase</fullName>
    </submittedName>
</protein>
<accession>A0ABV4B0G9</accession>
<evidence type="ECO:0000259" key="1">
    <source>
        <dbReference type="Pfam" id="PF13304"/>
    </source>
</evidence>
<keyword evidence="3" id="KW-1185">Reference proteome</keyword>
<dbReference type="Proteomes" id="UP001562178">
    <property type="component" value="Unassembled WGS sequence"/>
</dbReference>
<dbReference type="SUPFAM" id="SSF52540">
    <property type="entry name" value="P-loop containing nucleoside triphosphate hydrolases"/>
    <property type="match status" value="1"/>
</dbReference>
<dbReference type="Gene3D" id="3.40.50.300">
    <property type="entry name" value="P-loop containing nucleotide triphosphate hydrolases"/>
    <property type="match status" value="1"/>
</dbReference>
<dbReference type="PANTHER" id="PTHR43581:SF4">
    <property type="entry name" value="ATP_GTP PHOSPHATASE"/>
    <property type="match status" value="1"/>
</dbReference>
<proteinExistence type="predicted"/>
<evidence type="ECO:0000313" key="3">
    <source>
        <dbReference type="Proteomes" id="UP001562178"/>
    </source>
</evidence>
<feature type="domain" description="ATPase AAA-type core" evidence="1">
    <location>
        <begin position="42"/>
        <end position="337"/>
    </location>
</feature>
<dbReference type="EMBL" id="JBGBDC010000002">
    <property type="protein sequence ID" value="MEY2250381.1"/>
    <property type="molecule type" value="Genomic_DNA"/>
</dbReference>
<name>A0ABV4B0G9_9BURK</name>
<reference evidence="2 3" key="1">
    <citation type="journal article" date="2016" name="Int. J. Syst. Evol. Microbiol.">
        <title>Description of Comamonas sediminis sp. nov., isolated from lagoon sediments.</title>
        <authorList>
            <person name="Subhash Y."/>
            <person name="Bang J.J."/>
            <person name="You T.H."/>
            <person name="Lee S.S."/>
        </authorList>
    </citation>
    <scope>NUCLEOTIDE SEQUENCE [LARGE SCALE GENOMIC DNA]</scope>
    <source>
        <strain evidence="2 3">JCM 31169</strain>
    </source>
</reference>
<dbReference type="CDD" id="cd00267">
    <property type="entry name" value="ABC_ATPase"/>
    <property type="match status" value="1"/>
</dbReference>
<evidence type="ECO:0000313" key="2">
    <source>
        <dbReference type="EMBL" id="MEY2250381.1"/>
    </source>
</evidence>
<dbReference type="InterPro" id="IPR051396">
    <property type="entry name" value="Bact_Antivir_Def_Nuclease"/>
</dbReference>
<sequence length="591" mass="67000">MKINALKALVKHGKLEPFIQHIRFPQYKNLEPFTKIDFTFPITALVGANGTNKSSLLKALYGCAGNNNLGNYWFSTETDPINEGDDFPNCFIYGYLNDHTQQTVEVLKTRVKKENDPDYWEPSRPILQYGMARMPPRDSKDKNRSLTRWKGIQKNVLLIDFRHALSAFDRYFYYGDFARLTTFQEKKSFIRYKAAHLKSAIDSGAKSYTHYKVEKIINKDNTTLSQEELKAVCAILGRNYSEIKLISHRFFKVEGYTARIINASHQYTEAFAGSGEFAVITMVTQIVRCEPNSLILIDEPEVSLHPGAQERLLEFLAQQSLEKKHQIIFTTHSPALIRDLPPEAIKVLTLDNKTQRVILTSQSSLPDEAFMQIGEPVSGVKTIITEDKLAIEIIKKSLRANSPSKLKLLKFNYFPGGASVLFNHYITAYASEDRNDVLCMLDGDQRPQISWPNKKESGIISDEDLGGIIKSLTGIEIKFNTDSGTSTIKDSQKIKAQRAFLSWCFTNVKYLPSNFCPEAFVLSKLGHSDLTDPKNAFLEITRESLGLADSEDDPNSETIFQEQCRRVAEIPNDDSDLKSIALLIDDFLREI</sequence>
<organism evidence="2 3">
    <name type="scientific">Comamonas sediminis</name>
    <dbReference type="NCBI Taxonomy" id="1783360"/>
    <lineage>
        <taxon>Bacteria</taxon>
        <taxon>Pseudomonadati</taxon>
        <taxon>Pseudomonadota</taxon>
        <taxon>Betaproteobacteria</taxon>
        <taxon>Burkholderiales</taxon>
        <taxon>Comamonadaceae</taxon>
        <taxon>Comamonas</taxon>
    </lineage>
</organism>
<dbReference type="Pfam" id="PF13304">
    <property type="entry name" value="AAA_21"/>
    <property type="match status" value="1"/>
</dbReference>